<dbReference type="PANTHER" id="PTHR39662:SF1">
    <property type="entry name" value="DUF354 DOMAIN-CONTAINING PROTEIN"/>
    <property type="match status" value="1"/>
</dbReference>
<dbReference type="InterPro" id="IPR007152">
    <property type="entry name" value="DUF354"/>
</dbReference>
<keyword evidence="2" id="KW-1185">Reference proteome</keyword>
<name>A0A939DCV6_9GAMM</name>
<evidence type="ECO:0000313" key="2">
    <source>
        <dbReference type="Proteomes" id="UP000664303"/>
    </source>
</evidence>
<proteinExistence type="predicted"/>
<dbReference type="EMBL" id="JAFKCZ010000001">
    <property type="protein sequence ID" value="MBN7795247.1"/>
    <property type="molecule type" value="Genomic_DNA"/>
</dbReference>
<gene>
    <name evidence="1" type="ORF">JYP50_01505</name>
</gene>
<organism evidence="1 2">
    <name type="scientific">Parahaliea mediterranea</name>
    <dbReference type="NCBI Taxonomy" id="651086"/>
    <lineage>
        <taxon>Bacteria</taxon>
        <taxon>Pseudomonadati</taxon>
        <taxon>Pseudomonadota</taxon>
        <taxon>Gammaproteobacteria</taxon>
        <taxon>Cellvibrionales</taxon>
        <taxon>Halieaceae</taxon>
        <taxon>Parahaliea</taxon>
    </lineage>
</organism>
<sequence length="356" mass="40357">MASNNGIWIDLDNTPHVPFFRPIIAQLTDRGEKVAVTAREAFQVCQLADLLGVRYQKIGRHYGKNPFLKITGLVWRSVQMIPFVLRKRPSLALSHGSRSQILICNLLRIPTVMLMDYEHAKTPLLLRPRWQIVPSAIWSERLQCRNRKRILAYDGIKEDVYAHDFVVDPSLPGALGINTDKIVVTVRPPATESHYHQAESDLLFEAFMDRACSNSELQIILLPRNRKQEAFYRASHPEWFIGKRVIVPEIAVNGLDLLWHSDLVVSGGGTMNREAAALNVPVYSIFRGPAGLVDKELARQRRLVMVDSVSAVQEIGLRKKTSRPIEETQNTPLTTILEHIEEILRQENLCSQAHAV</sequence>
<dbReference type="Proteomes" id="UP000664303">
    <property type="component" value="Unassembled WGS sequence"/>
</dbReference>
<evidence type="ECO:0000313" key="1">
    <source>
        <dbReference type="EMBL" id="MBN7795247.1"/>
    </source>
</evidence>
<dbReference type="SUPFAM" id="SSF53756">
    <property type="entry name" value="UDP-Glycosyltransferase/glycogen phosphorylase"/>
    <property type="match status" value="1"/>
</dbReference>
<dbReference type="RefSeq" id="WP_206558680.1">
    <property type="nucleotide sequence ID" value="NZ_JAFKCZ010000001.1"/>
</dbReference>
<protein>
    <submittedName>
        <fullName evidence="1">DUF354 domain-containing protein</fullName>
    </submittedName>
</protein>
<accession>A0A939DCV6</accession>
<dbReference type="AlphaFoldDB" id="A0A939DCV6"/>
<dbReference type="Pfam" id="PF04007">
    <property type="entry name" value="DUF354"/>
    <property type="match status" value="1"/>
</dbReference>
<dbReference type="PANTHER" id="PTHR39662">
    <property type="entry name" value="DUF354 DOMAIN-CONTAINING PROTEIN-RELATED"/>
    <property type="match status" value="1"/>
</dbReference>
<reference evidence="1" key="1">
    <citation type="submission" date="2021-02" db="EMBL/GenBank/DDBJ databases">
        <title>PHA producing bacteria isolated from coastal sediment in Guangdong, Shenzhen.</title>
        <authorList>
            <person name="Zheng W."/>
            <person name="Yu S."/>
            <person name="Huang Y."/>
        </authorList>
    </citation>
    <scope>NUCLEOTIDE SEQUENCE</scope>
    <source>
        <strain evidence="1">TN14-10</strain>
    </source>
</reference>
<comment type="caution">
    <text evidence="1">The sequence shown here is derived from an EMBL/GenBank/DDBJ whole genome shotgun (WGS) entry which is preliminary data.</text>
</comment>